<keyword evidence="2" id="KW-1185">Reference proteome</keyword>
<dbReference type="Proteomes" id="UP001348369">
    <property type="component" value="Chromosome"/>
</dbReference>
<accession>A0ACD4ZWL1</accession>
<organism evidence="1 2">
    <name type="scientific">Streptomyces scopuliridis</name>
    <dbReference type="NCBI Taxonomy" id="452529"/>
    <lineage>
        <taxon>Bacteria</taxon>
        <taxon>Bacillati</taxon>
        <taxon>Actinomycetota</taxon>
        <taxon>Actinomycetes</taxon>
        <taxon>Kitasatosporales</taxon>
        <taxon>Streptomycetaceae</taxon>
        <taxon>Streptomyces</taxon>
    </lineage>
</organism>
<sequence length="272" mass="31729">MTSRALREAFHREYMSFFERAERTRRWNLFDDVPWERLDEAPRDERLALCAETFCGVEMFLPDYLREHLSLLAGDYGQAWFAANWGYEEAKHSLVLREYLRRSGQRTEEQLHDYAEEIMARRWRAPHSDPRQMTLYLAVQELTTFVIYRKQRELARRTGDPVLAEVYRFIGRDEMAHARFYQRMLALHLDVDRAGTLADLAHVVRTFRMPAQDLLPDYAHRTAVMRTAGVNASVFFTEVVLPLLAALGLTREDLFSVPVRPAPTGASTRTEG</sequence>
<reference evidence="1" key="1">
    <citation type="submission" date="2022-10" db="EMBL/GenBank/DDBJ databases">
        <title>The complete genomes of actinobacterial strains from the NBC collection.</title>
        <authorList>
            <person name="Joergensen T.S."/>
            <person name="Alvarez Arevalo M."/>
            <person name="Sterndorff E.B."/>
            <person name="Faurdal D."/>
            <person name="Vuksanovic O."/>
            <person name="Mourched A.-S."/>
            <person name="Charusanti P."/>
            <person name="Shaw S."/>
            <person name="Blin K."/>
            <person name="Weber T."/>
        </authorList>
    </citation>
    <scope>NUCLEOTIDE SEQUENCE</scope>
    <source>
        <strain evidence="1">NBC 01771</strain>
    </source>
</reference>
<protein>
    <submittedName>
        <fullName evidence="1">Acyl-ACP desaturase</fullName>
        <ecNumber evidence="1">1.14.19.2</ecNumber>
    </submittedName>
</protein>
<keyword evidence="1" id="KW-0560">Oxidoreductase</keyword>
<gene>
    <name evidence="1" type="ORF">OG835_40715</name>
</gene>
<dbReference type="EMBL" id="CP109109">
    <property type="protein sequence ID" value="WSC02701.1"/>
    <property type="molecule type" value="Genomic_DNA"/>
</dbReference>
<evidence type="ECO:0000313" key="2">
    <source>
        <dbReference type="Proteomes" id="UP001348369"/>
    </source>
</evidence>
<name>A0ACD4ZWL1_9ACTN</name>
<proteinExistence type="predicted"/>
<evidence type="ECO:0000313" key="1">
    <source>
        <dbReference type="EMBL" id="WSC02701.1"/>
    </source>
</evidence>
<dbReference type="EC" id="1.14.19.2" evidence="1"/>